<dbReference type="InterPro" id="IPR032508">
    <property type="entry name" value="FecR_C"/>
</dbReference>
<dbReference type="AlphaFoldDB" id="A0A1I3T8K1"/>
<name>A0A1I3T8K1_9SPHI</name>
<dbReference type="GO" id="GO:0016989">
    <property type="term" value="F:sigma factor antagonist activity"/>
    <property type="evidence" value="ECO:0007669"/>
    <property type="project" value="TreeGrafter"/>
</dbReference>
<dbReference type="PANTHER" id="PTHR30273:SF2">
    <property type="entry name" value="PROTEIN FECR"/>
    <property type="match status" value="1"/>
</dbReference>
<gene>
    <name evidence="4" type="ORF">SAMN05444682_11279</name>
</gene>
<keyword evidence="1" id="KW-0812">Transmembrane</keyword>
<protein>
    <submittedName>
        <fullName evidence="4">FecR family protein</fullName>
    </submittedName>
</protein>
<dbReference type="PANTHER" id="PTHR30273">
    <property type="entry name" value="PERIPLASMIC SIGNAL SENSOR AND SIGMA FACTOR ACTIVATOR FECR-RELATED"/>
    <property type="match status" value="1"/>
</dbReference>
<evidence type="ECO:0000259" key="3">
    <source>
        <dbReference type="Pfam" id="PF16344"/>
    </source>
</evidence>
<keyword evidence="5" id="KW-1185">Reference proteome</keyword>
<proteinExistence type="predicted"/>
<organism evidence="4 5">
    <name type="scientific">Parapedobacter indicus</name>
    <dbReference type="NCBI Taxonomy" id="1477437"/>
    <lineage>
        <taxon>Bacteria</taxon>
        <taxon>Pseudomonadati</taxon>
        <taxon>Bacteroidota</taxon>
        <taxon>Sphingobacteriia</taxon>
        <taxon>Sphingobacteriales</taxon>
        <taxon>Sphingobacteriaceae</taxon>
        <taxon>Parapedobacter</taxon>
    </lineage>
</organism>
<dbReference type="Pfam" id="PF04773">
    <property type="entry name" value="FecR"/>
    <property type="match status" value="1"/>
</dbReference>
<accession>A0A1I3T8K1</accession>
<dbReference type="Gene3D" id="3.55.50.30">
    <property type="match status" value="1"/>
</dbReference>
<sequence>MEKLSGVISEADEIRLAGLLQSDGAAQQIWQSFDEERLRIDVDDFLSGLEQEHELNQLKARITAKRTTRIRRLWRYAAVAAVIIIGIFIFRYQEQTAPIEFPMIAATSDHVQLLTQDGQAVDLDGSGQGMVHALGPLEIRVVGTELQSVHSREVVMSTLVVPPKRSYQVTLPDGTKVWLNSASELHFPSRFDDSLREVSLKGEGYFDVAKNEQKPFIVHAGGTVVEVLGTRFNVSSYREEPIRTALVEGSVKVSAKNEPPIFLHPGLMSEFDGNRFQQATFDTVEATAWIDGVYYFNNASLDELAPVINRWYGLSVKLADGRLTRHRISGLLERDHLAYFLSDLHTSTDISYRIEEDTLIFY</sequence>
<reference evidence="4 5" key="1">
    <citation type="submission" date="2016-10" db="EMBL/GenBank/DDBJ databases">
        <authorList>
            <person name="de Groot N.N."/>
        </authorList>
    </citation>
    <scope>NUCLEOTIDE SEQUENCE [LARGE SCALE GENOMIC DNA]</scope>
    <source>
        <strain evidence="4 5">RK1</strain>
    </source>
</reference>
<evidence type="ECO:0000259" key="2">
    <source>
        <dbReference type="Pfam" id="PF04773"/>
    </source>
</evidence>
<dbReference type="STRING" id="1477437.SAMN05444682_11279"/>
<dbReference type="Pfam" id="PF16344">
    <property type="entry name" value="FecR_C"/>
    <property type="match status" value="1"/>
</dbReference>
<dbReference type="Gene3D" id="2.60.120.1440">
    <property type="match status" value="1"/>
</dbReference>
<dbReference type="PIRSF" id="PIRSF018266">
    <property type="entry name" value="FecR"/>
    <property type="match status" value="1"/>
</dbReference>
<evidence type="ECO:0000256" key="1">
    <source>
        <dbReference type="SAM" id="Phobius"/>
    </source>
</evidence>
<dbReference type="Proteomes" id="UP000198670">
    <property type="component" value="Unassembled WGS sequence"/>
</dbReference>
<dbReference type="EMBL" id="FOQO01000012">
    <property type="protein sequence ID" value="SFJ67394.1"/>
    <property type="molecule type" value="Genomic_DNA"/>
</dbReference>
<evidence type="ECO:0000313" key="4">
    <source>
        <dbReference type="EMBL" id="SFJ67394.1"/>
    </source>
</evidence>
<keyword evidence="1" id="KW-1133">Transmembrane helix</keyword>
<dbReference type="InterPro" id="IPR006860">
    <property type="entry name" value="FecR"/>
</dbReference>
<dbReference type="InterPro" id="IPR012373">
    <property type="entry name" value="Ferrdict_sens_TM"/>
</dbReference>
<feature type="domain" description="FecR protein" evidence="2">
    <location>
        <begin position="159"/>
        <end position="252"/>
    </location>
</feature>
<keyword evidence="1" id="KW-0472">Membrane</keyword>
<feature type="transmembrane region" description="Helical" evidence="1">
    <location>
        <begin position="73"/>
        <end position="92"/>
    </location>
</feature>
<feature type="domain" description="Protein FecR C-terminal" evidence="3">
    <location>
        <begin position="294"/>
        <end position="360"/>
    </location>
</feature>
<evidence type="ECO:0000313" key="5">
    <source>
        <dbReference type="Proteomes" id="UP000198670"/>
    </source>
</evidence>